<comment type="caution">
    <text evidence="1">The sequence shown here is derived from an EMBL/GenBank/DDBJ whole genome shotgun (WGS) entry which is preliminary data.</text>
</comment>
<proteinExistence type="predicted"/>
<gene>
    <name evidence="1" type="ORF">LCGC14_0607590</name>
</gene>
<dbReference type="AlphaFoldDB" id="A0A0F9RSR6"/>
<sequence>MSVKAGSFVTTGAAAGNTIAVTGVGFTPKAVFFFWSSRDTNVDIIVSQDLLGWGYAFAVSPTERGGVSVAADDNQSTTSREDTRTFNDGVVSSIALGTAAETGRLDLQSMDADGFTLIIDDQFPATSDGMRVNYIAIGEDAISNAKIGEFRTNAGTGNQAITGVGFKPDAVFFITGMATGAAALPQANAHVGIAFGAAISSSERYVSAIMAENNRDLTTLVHKTRNYSYDGECIASFDGGGSLNCRADFVSLDADGFTINVLEAGVRRQIQYLAVKGGNWKLFDGLTLTSAADLGGIDVGFEAEGGMIVSTMSAKNAQDVSAGEAEMDFGAFEAAGTQRIISNLWRNLDPTNTGLGQDDTRVYMRINNAFSFDGLMLFKEMSGDEIIFTMGDADPSAAFFWGFAVTSAPPVGVKAAPIFFP</sequence>
<accession>A0A0F9RSR6</accession>
<protein>
    <submittedName>
        <fullName evidence="1">Uncharacterized protein</fullName>
    </submittedName>
</protein>
<dbReference type="EMBL" id="LAZR01000998">
    <property type="protein sequence ID" value="KKN52897.1"/>
    <property type="molecule type" value="Genomic_DNA"/>
</dbReference>
<evidence type="ECO:0000313" key="1">
    <source>
        <dbReference type="EMBL" id="KKN52897.1"/>
    </source>
</evidence>
<organism evidence="1">
    <name type="scientific">marine sediment metagenome</name>
    <dbReference type="NCBI Taxonomy" id="412755"/>
    <lineage>
        <taxon>unclassified sequences</taxon>
        <taxon>metagenomes</taxon>
        <taxon>ecological metagenomes</taxon>
    </lineage>
</organism>
<name>A0A0F9RSR6_9ZZZZ</name>
<reference evidence="1" key="1">
    <citation type="journal article" date="2015" name="Nature">
        <title>Complex archaea that bridge the gap between prokaryotes and eukaryotes.</title>
        <authorList>
            <person name="Spang A."/>
            <person name="Saw J.H."/>
            <person name="Jorgensen S.L."/>
            <person name="Zaremba-Niedzwiedzka K."/>
            <person name="Martijn J."/>
            <person name="Lind A.E."/>
            <person name="van Eijk R."/>
            <person name="Schleper C."/>
            <person name="Guy L."/>
            <person name="Ettema T.J."/>
        </authorList>
    </citation>
    <scope>NUCLEOTIDE SEQUENCE</scope>
</reference>